<evidence type="ECO:0000256" key="1">
    <source>
        <dbReference type="ARBA" id="ARBA00004123"/>
    </source>
</evidence>
<keyword evidence="4 7" id="KW-0808">Transferase</keyword>
<evidence type="ECO:0000256" key="5">
    <source>
        <dbReference type="ARBA" id="ARBA00023242"/>
    </source>
</evidence>
<keyword evidence="5" id="KW-0539">Nucleus</keyword>
<dbReference type="EC" id="2.3.1.-" evidence="7"/>
<dbReference type="Proteomes" id="UP000030759">
    <property type="component" value="Unassembled WGS sequence"/>
</dbReference>
<protein>
    <submittedName>
        <fullName evidence="7">N-alpha-acetyltransferase 40, NatD catalytic subunit-like protein</fullName>
        <ecNumber evidence="7">2.3.1.-</ecNumber>
    </submittedName>
</protein>
<evidence type="ECO:0000313" key="7">
    <source>
        <dbReference type="EMBL" id="ERE89703.1"/>
    </source>
</evidence>
<dbReference type="GO" id="GO:1990189">
    <property type="term" value="F:protein N-terminal-serine acetyltransferase activity"/>
    <property type="evidence" value="ECO:0007669"/>
    <property type="project" value="TreeGrafter"/>
</dbReference>
<keyword evidence="6 7" id="KW-0012">Acyltransferase</keyword>
<evidence type="ECO:0000256" key="3">
    <source>
        <dbReference type="ARBA" id="ARBA00022490"/>
    </source>
</evidence>
<sequence>MGMALGGNLRFHEICRWLCIFMLHFERGLQLKDCLLYCYEVQLESKVQRKGLGKFLIQILQLTANSTQMEKVTLTVFKRNPGAYQFF</sequence>
<dbReference type="GO" id="GO:0005737">
    <property type="term" value="C:cytoplasm"/>
    <property type="evidence" value="ECO:0007669"/>
    <property type="project" value="UniProtKB-SubCell"/>
</dbReference>
<evidence type="ECO:0000256" key="2">
    <source>
        <dbReference type="ARBA" id="ARBA00004496"/>
    </source>
</evidence>
<dbReference type="GO" id="GO:0005634">
    <property type="term" value="C:nucleus"/>
    <property type="evidence" value="ECO:0007669"/>
    <property type="project" value="UniProtKB-SubCell"/>
</dbReference>
<dbReference type="GO" id="GO:0043998">
    <property type="term" value="F:histone H2A acetyltransferase activity"/>
    <property type="evidence" value="ECO:0007669"/>
    <property type="project" value="InterPro"/>
</dbReference>
<dbReference type="PANTHER" id="PTHR20531:SF1">
    <property type="entry name" value="N-ALPHA-ACETYLTRANSFERASE 40"/>
    <property type="match status" value="1"/>
</dbReference>
<dbReference type="EMBL" id="KE664590">
    <property type="protein sequence ID" value="ERE89703.1"/>
    <property type="molecule type" value="Genomic_DNA"/>
</dbReference>
<organism evidence="7 8">
    <name type="scientific">Cricetulus griseus</name>
    <name type="common">Chinese hamster</name>
    <name type="synonym">Cricetulus barabensis griseus</name>
    <dbReference type="NCBI Taxonomy" id="10029"/>
    <lineage>
        <taxon>Eukaryota</taxon>
        <taxon>Metazoa</taxon>
        <taxon>Chordata</taxon>
        <taxon>Craniata</taxon>
        <taxon>Vertebrata</taxon>
        <taxon>Euteleostomi</taxon>
        <taxon>Mammalia</taxon>
        <taxon>Eutheria</taxon>
        <taxon>Euarchontoglires</taxon>
        <taxon>Glires</taxon>
        <taxon>Rodentia</taxon>
        <taxon>Myomorpha</taxon>
        <taxon>Muroidea</taxon>
        <taxon>Cricetidae</taxon>
        <taxon>Cricetinae</taxon>
        <taxon>Cricetulus</taxon>
    </lineage>
</organism>
<evidence type="ECO:0000256" key="6">
    <source>
        <dbReference type="ARBA" id="ARBA00023315"/>
    </source>
</evidence>
<dbReference type="GO" id="GO:0010485">
    <property type="term" value="F:histone H4 acetyltransferase activity"/>
    <property type="evidence" value="ECO:0007669"/>
    <property type="project" value="InterPro"/>
</dbReference>
<reference evidence="8" key="1">
    <citation type="journal article" date="2013" name="Nat. Biotechnol.">
        <title>Chinese hamster genome sequenced from sorted chromosomes.</title>
        <authorList>
            <person name="Brinkrolf K."/>
            <person name="Rupp O."/>
            <person name="Laux H."/>
            <person name="Kollin F."/>
            <person name="Ernst W."/>
            <person name="Linke B."/>
            <person name="Kofler R."/>
            <person name="Romand S."/>
            <person name="Hesse F."/>
            <person name="Budach W.E."/>
            <person name="Galosy S."/>
            <person name="Muller D."/>
            <person name="Noll T."/>
            <person name="Wienberg J."/>
            <person name="Jostock T."/>
            <person name="Leonard M."/>
            <person name="Grillari J."/>
            <person name="Tauch A."/>
            <person name="Goesmann A."/>
            <person name="Helk B."/>
            <person name="Mott J.E."/>
            <person name="Puhler A."/>
            <person name="Borth N."/>
        </authorList>
    </citation>
    <scope>NUCLEOTIDE SEQUENCE [LARGE SCALE GENOMIC DNA]</scope>
    <source>
        <strain evidence="8">17A/GY</strain>
    </source>
</reference>
<comment type="subcellular location">
    <subcellularLocation>
        <location evidence="2">Cytoplasm</location>
    </subcellularLocation>
    <subcellularLocation>
        <location evidence="1">Nucleus</location>
    </subcellularLocation>
</comment>
<evidence type="ECO:0000313" key="8">
    <source>
        <dbReference type="Proteomes" id="UP000030759"/>
    </source>
</evidence>
<gene>
    <name evidence="7" type="ORF">H671_1g2163</name>
</gene>
<accession>A0A061IPD8</accession>
<dbReference type="Gene3D" id="3.40.630.30">
    <property type="match status" value="1"/>
</dbReference>
<evidence type="ECO:0000256" key="4">
    <source>
        <dbReference type="ARBA" id="ARBA00022679"/>
    </source>
</evidence>
<keyword evidence="3" id="KW-0963">Cytoplasm</keyword>
<proteinExistence type="predicted"/>
<dbReference type="InterPro" id="IPR016181">
    <property type="entry name" value="Acyl_CoA_acyltransferase"/>
</dbReference>
<name>A0A061IPD8_CRIGR</name>
<dbReference type="InterPro" id="IPR039949">
    <property type="entry name" value="NAA40"/>
</dbReference>
<dbReference type="AlphaFoldDB" id="A0A061IPD8"/>
<dbReference type="PANTHER" id="PTHR20531">
    <property type="entry name" value="N-ALPHA-ACETYLTRANSFERASE 40"/>
    <property type="match status" value="1"/>
</dbReference>
<dbReference type="SUPFAM" id="SSF55729">
    <property type="entry name" value="Acyl-CoA N-acyltransferases (Nat)"/>
    <property type="match status" value="1"/>
</dbReference>